<protein>
    <recommendedName>
        <fullName evidence="6">NADPH-dependent FMN reductase</fullName>
    </recommendedName>
</protein>
<evidence type="ECO:0000256" key="1">
    <source>
        <dbReference type="ARBA" id="ARBA00022630"/>
    </source>
</evidence>
<organism evidence="4 5">
    <name type="scientific">Alkalicoccobacillus plakortidis</name>
    <dbReference type="NCBI Taxonomy" id="444060"/>
    <lineage>
        <taxon>Bacteria</taxon>
        <taxon>Bacillati</taxon>
        <taxon>Bacillota</taxon>
        <taxon>Bacilli</taxon>
        <taxon>Bacillales</taxon>
        <taxon>Bacillaceae</taxon>
        <taxon>Alkalicoccobacillus</taxon>
    </lineage>
</organism>
<dbReference type="PANTHER" id="PTHR43408">
    <property type="entry name" value="FMN REDUCTASE (NADPH)"/>
    <property type="match status" value="1"/>
</dbReference>
<accession>A0ABT0XFE0</accession>
<dbReference type="Proteomes" id="UP001203665">
    <property type="component" value="Unassembled WGS sequence"/>
</dbReference>
<reference evidence="4" key="1">
    <citation type="submission" date="2022-06" db="EMBL/GenBank/DDBJ databases">
        <title>Alkalicoccobacillus porphyridii sp. nov., isolated from a marine red alga, Porphyridium purpureum and reclassification of Shouchella plakortidis and Shouchella gibsonii as Alkalicoccobacillus plakortidis comb. nov. and Alkalicoccobacillus gibsonii comb. nov.</title>
        <authorList>
            <person name="Kim K.H."/>
            <person name="Lee J.K."/>
            <person name="Han D.M."/>
            <person name="Baek J.H."/>
            <person name="Jeon C.O."/>
        </authorList>
    </citation>
    <scope>NUCLEOTIDE SEQUENCE</scope>
    <source>
        <strain evidence="4">DSM 19153</strain>
    </source>
</reference>
<evidence type="ECO:0000313" key="5">
    <source>
        <dbReference type="Proteomes" id="UP001203665"/>
    </source>
</evidence>
<dbReference type="Gene3D" id="3.40.50.360">
    <property type="match status" value="1"/>
</dbReference>
<evidence type="ECO:0000313" key="4">
    <source>
        <dbReference type="EMBL" id="MCM2674440.1"/>
    </source>
</evidence>
<dbReference type="RefSeq" id="WP_251604170.1">
    <property type="nucleotide sequence ID" value="NZ_JAMQJY010000001.1"/>
</dbReference>
<keyword evidence="1" id="KW-0285">Flavoprotein</keyword>
<keyword evidence="2" id="KW-0288">FMN</keyword>
<keyword evidence="3" id="KW-0560">Oxidoreductase</keyword>
<dbReference type="SUPFAM" id="SSF52218">
    <property type="entry name" value="Flavoproteins"/>
    <property type="match status" value="1"/>
</dbReference>
<sequence length="153" mass="17561">MAHITLLAGDQFLNKKDKLFLTQLESWVVEQGHKLSEVRISSFSQDLFKADMIILAIPVEQHSYQAFKDFMQSLPANSLQDKNVYPFILGGTPAHLSIMELYLNPLLNRLGVTEPLKPVPQHIQTCKHKPKPKNTFSIERFYQFLQLNIPQSV</sequence>
<gene>
    <name evidence="4" type="ORF">NDM98_02205</name>
</gene>
<dbReference type="InterPro" id="IPR051814">
    <property type="entry name" value="NAD(P)H-dep_FMN_reductase"/>
</dbReference>
<evidence type="ECO:0000256" key="3">
    <source>
        <dbReference type="ARBA" id="ARBA00023002"/>
    </source>
</evidence>
<proteinExistence type="predicted"/>
<keyword evidence="5" id="KW-1185">Reference proteome</keyword>
<dbReference type="EMBL" id="JAMQJY010000001">
    <property type="protein sequence ID" value="MCM2674440.1"/>
    <property type="molecule type" value="Genomic_DNA"/>
</dbReference>
<name>A0ABT0XFE0_9BACI</name>
<dbReference type="PANTHER" id="PTHR43408:SF1">
    <property type="entry name" value="FMN REDUCTASE (NADPH)"/>
    <property type="match status" value="1"/>
</dbReference>
<comment type="caution">
    <text evidence="4">The sequence shown here is derived from an EMBL/GenBank/DDBJ whole genome shotgun (WGS) entry which is preliminary data.</text>
</comment>
<evidence type="ECO:0008006" key="6">
    <source>
        <dbReference type="Google" id="ProtNLM"/>
    </source>
</evidence>
<dbReference type="InterPro" id="IPR029039">
    <property type="entry name" value="Flavoprotein-like_sf"/>
</dbReference>
<evidence type="ECO:0000256" key="2">
    <source>
        <dbReference type="ARBA" id="ARBA00022643"/>
    </source>
</evidence>